<dbReference type="AlphaFoldDB" id="A0A844QCN1"/>
<dbReference type="SUPFAM" id="SSF48371">
    <property type="entry name" value="ARM repeat"/>
    <property type="match status" value="1"/>
</dbReference>
<dbReference type="Gene3D" id="1.25.10.90">
    <property type="match status" value="1"/>
</dbReference>
<dbReference type="InterPro" id="IPR014825">
    <property type="entry name" value="DNA_alkylation"/>
</dbReference>
<keyword evidence="2" id="KW-1185">Reference proteome</keyword>
<evidence type="ECO:0000313" key="1">
    <source>
        <dbReference type="EMBL" id="MVA97766.1"/>
    </source>
</evidence>
<evidence type="ECO:0000313" key="2">
    <source>
        <dbReference type="Proteomes" id="UP000463224"/>
    </source>
</evidence>
<reference evidence="1 2" key="1">
    <citation type="submission" date="2019-12" db="EMBL/GenBank/DDBJ databases">
        <title>Nitratireductor arenosus sp. nov., Isolated from sea sand, Jeju island, South Korea.</title>
        <authorList>
            <person name="Kim W."/>
        </authorList>
    </citation>
    <scope>NUCLEOTIDE SEQUENCE [LARGE SCALE GENOMIC DNA]</scope>
    <source>
        <strain evidence="1 2">CAU 1489</strain>
    </source>
</reference>
<accession>A0A844QCN1</accession>
<dbReference type="Pfam" id="PF08713">
    <property type="entry name" value="DNA_alkylation"/>
    <property type="match status" value="1"/>
</dbReference>
<dbReference type="Proteomes" id="UP000463224">
    <property type="component" value="Unassembled WGS sequence"/>
</dbReference>
<proteinExistence type="predicted"/>
<dbReference type="CDD" id="cd06561">
    <property type="entry name" value="AlkD_like"/>
    <property type="match status" value="1"/>
</dbReference>
<comment type="caution">
    <text evidence="1">The sequence shown here is derived from an EMBL/GenBank/DDBJ whole genome shotgun (WGS) entry which is preliminary data.</text>
</comment>
<organism evidence="1 2">
    <name type="scientific">Nitratireductor arenosus</name>
    <dbReference type="NCBI Taxonomy" id="2682096"/>
    <lineage>
        <taxon>Bacteria</taxon>
        <taxon>Pseudomonadati</taxon>
        <taxon>Pseudomonadota</taxon>
        <taxon>Alphaproteobacteria</taxon>
        <taxon>Hyphomicrobiales</taxon>
        <taxon>Phyllobacteriaceae</taxon>
        <taxon>Nitratireductor</taxon>
    </lineage>
</organism>
<dbReference type="PANTHER" id="PTHR41291:SF1">
    <property type="entry name" value="DNA ALKYLATION REPAIR PROTEIN"/>
    <property type="match status" value="1"/>
</dbReference>
<protein>
    <submittedName>
        <fullName evidence="1">DNA alkylation repair protein</fullName>
    </submittedName>
</protein>
<dbReference type="InterPro" id="IPR016024">
    <property type="entry name" value="ARM-type_fold"/>
</dbReference>
<sequence length="256" mass="27707">MGHLVAAGAAGKIAVPAAAAAPSPACDAAAVVAHLETLASADNRAGMARFGIATDAAFGIPNAVLRPLGRAIGRDQARALALWQSGWREARLLACFTAEPKKLTAAQAHEWADDFASWEVVDHAADLFVEAGLAGELVPDFADDGREFARRAGFAMIAWAAVHLKNEPDETFLAWLPLIERHADDERNFVRKAVSWALRQTGKRSLFLHEPALALAQRLAGVDDRARRWVGRDALRELTAQKTLDRLQAKAQRPTR</sequence>
<dbReference type="EMBL" id="WPHG01000002">
    <property type="protein sequence ID" value="MVA97766.1"/>
    <property type="molecule type" value="Genomic_DNA"/>
</dbReference>
<name>A0A844QCN1_9HYPH</name>
<dbReference type="PANTHER" id="PTHR41291">
    <property type="entry name" value="DNA ALKYLATION REPAIR PROTEIN"/>
    <property type="match status" value="1"/>
</dbReference>
<gene>
    <name evidence="1" type="ORF">GN330_10975</name>
</gene>